<protein>
    <recommendedName>
        <fullName evidence="4">DUF742 domain-containing protein</fullName>
    </recommendedName>
</protein>
<comment type="caution">
    <text evidence="2">The sequence shown here is derived from an EMBL/GenBank/DDBJ whole genome shotgun (WGS) entry which is preliminary data.</text>
</comment>
<dbReference type="InterPro" id="IPR007995">
    <property type="entry name" value="DUF742"/>
</dbReference>
<gene>
    <name evidence="2" type="ORF">GCM10009827_093920</name>
</gene>
<evidence type="ECO:0000313" key="3">
    <source>
        <dbReference type="Proteomes" id="UP001501470"/>
    </source>
</evidence>
<evidence type="ECO:0008006" key="4">
    <source>
        <dbReference type="Google" id="ProtNLM"/>
    </source>
</evidence>
<evidence type="ECO:0000256" key="1">
    <source>
        <dbReference type="SAM" id="MobiDB-lite"/>
    </source>
</evidence>
<proteinExistence type="predicted"/>
<organism evidence="2 3">
    <name type="scientific">Dactylosporangium maewongense</name>
    <dbReference type="NCBI Taxonomy" id="634393"/>
    <lineage>
        <taxon>Bacteria</taxon>
        <taxon>Bacillati</taxon>
        <taxon>Actinomycetota</taxon>
        <taxon>Actinomycetes</taxon>
        <taxon>Micromonosporales</taxon>
        <taxon>Micromonosporaceae</taxon>
        <taxon>Dactylosporangium</taxon>
    </lineage>
</organism>
<accession>A0ABN2CK95</accession>
<dbReference type="RefSeq" id="WP_344511161.1">
    <property type="nucleotide sequence ID" value="NZ_BAAAQD010000027.1"/>
</dbReference>
<dbReference type="EMBL" id="BAAAQD010000027">
    <property type="protein sequence ID" value="GAA1558202.1"/>
    <property type="molecule type" value="Genomic_DNA"/>
</dbReference>
<name>A0ABN2CK95_9ACTN</name>
<feature type="region of interest" description="Disordered" evidence="1">
    <location>
        <begin position="1"/>
        <end position="42"/>
    </location>
</feature>
<feature type="compositionally biased region" description="Pro residues" evidence="1">
    <location>
        <begin position="1"/>
        <end position="12"/>
    </location>
</feature>
<feature type="compositionally biased region" description="Low complexity" evidence="1">
    <location>
        <begin position="18"/>
        <end position="30"/>
    </location>
</feature>
<reference evidence="2 3" key="1">
    <citation type="journal article" date="2019" name="Int. J. Syst. Evol. Microbiol.">
        <title>The Global Catalogue of Microorganisms (GCM) 10K type strain sequencing project: providing services to taxonomists for standard genome sequencing and annotation.</title>
        <authorList>
            <consortium name="The Broad Institute Genomics Platform"/>
            <consortium name="The Broad Institute Genome Sequencing Center for Infectious Disease"/>
            <person name="Wu L."/>
            <person name="Ma J."/>
        </authorList>
    </citation>
    <scope>NUCLEOTIDE SEQUENCE [LARGE SCALE GENOMIC DNA]</scope>
    <source>
        <strain evidence="2 3">JCM 15933</strain>
    </source>
</reference>
<dbReference type="PANTHER" id="PTHR36221">
    <property type="entry name" value="DUF742 DOMAIN-CONTAINING PROTEIN"/>
    <property type="match status" value="1"/>
</dbReference>
<dbReference type="Proteomes" id="UP001501470">
    <property type="component" value="Unassembled WGS sequence"/>
</dbReference>
<dbReference type="PANTHER" id="PTHR36221:SF1">
    <property type="entry name" value="DUF742 DOMAIN-CONTAINING PROTEIN"/>
    <property type="match status" value="1"/>
</dbReference>
<sequence>MTVPPGQEPPGIRPYLRSPVAPVSPAPTAAWNRPAHRAPDNPRPYVLTAGRVQGDDPAVNLETQVTIRPGAPPDAARSMPTELQAILATCVSPVSVAEISAQAHLHLGVTKILVGDLCAAGFLDIHQLEVDPVHSPDVILRVIHGLRAIS</sequence>
<keyword evidence="3" id="KW-1185">Reference proteome</keyword>
<evidence type="ECO:0000313" key="2">
    <source>
        <dbReference type="EMBL" id="GAA1558202.1"/>
    </source>
</evidence>
<dbReference type="Pfam" id="PF05331">
    <property type="entry name" value="DUF742"/>
    <property type="match status" value="1"/>
</dbReference>